<protein>
    <submittedName>
        <fullName evidence="1">Uncharacterized protein</fullName>
    </submittedName>
</protein>
<dbReference type="Proteomes" id="UP000007486">
    <property type="component" value="Chromosome"/>
</dbReference>
<dbReference type="STRING" id="667015.Bacsa_3102"/>
<sequence length="214" mass="24628">MKNENLLNSPVLTIPGKPSYKTLGEVVNEYLANENALMQLAMQKSAPIRTKELRESQNLKPDGIRWTVTMDPIELTDGYILDYEFEHNDRKNSFLYHIVKECYIVNSGYMTLIPIAVSGNPDKTLVFIEDVLIKQLKIATKMDLSNLLQLNVTMDISHSKIKTDVVKNEVIWEFYGGKVTGRIEQGYYVFHRLLQCNITPVSEFVKYLNKLLHI</sequence>
<keyword evidence="2" id="KW-1185">Reference proteome</keyword>
<dbReference type="EMBL" id="CP002530">
    <property type="protein sequence ID" value="ADY37630.1"/>
    <property type="molecule type" value="Genomic_DNA"/>
</dbReference>
<organism evidence="1 2">
    <name type="scientific">Phocaeicola salanitronis (strain DSM 18170 / JCM 13657 / CCUG 60908 / BL78)</name>
    <name type="common">Bacteroides salanitronis</name>
    <dbReference type="NCBI Taxonomy" id="667015"/>
    <lineage>
        <taxon>Bacteria</taxon>
        <taxon>Pseudomonadati</taxon>
        <taxon>Bacteroidota</taxon>
        <taxon>Bacteroidia</taxon>
        <taxon>Bacteroidales</taxon>
        <taxon>Bacteroidaceae</taxon>
        <taxon>Phocaeicola</taxon>
    </lineage>
</organism>
<proteinExistence type="predicted"/>
<dbReference type="AlphaFoldDB" id="F0R369"/>
<evidence type="ECO:0000313" key="1">
    <source>
        <dbReference type="EMBL" id="ADY37630.1"/>
    </source>
</evidence>
<dbReference type="HOGENOM" id="CLU_1286648_0_0_10"/>
<gene>
    <name evidence="1" type="ordered locus">Bacsa_3102</name>
</gene>
<evidence type="ECO:0000313" key="2">
    <source>
        <dbReference type="Proteomes" id="UP000007486"/>
    </source>
</evidence>
<name>F0R369_PHOSB</name>
<accession>F0R369</accession>
<dbReference type="KEGG" id="bsa:Bacsa_3102"/>
<reference evidence="1 2" key="1">
    <citation type="journal article" date="2011" name="Stand. Genomic Sci.">
        <title>Complete genome sequence of Bacteroides salanitronis type strain (BL78).</title>
        <authorList>
            <person name="Gronow S."/>
            <person name="Held B."/>
            <person name="Lucas S."/>
            <person name="Lapidus A."/>
            <person name="Del Rio T.G."/>
            <person name="Nolan M."/>
            <person name="Tice H."/>
            <person name="Deshpande S."/>
            <person name="Cheng J.F."/>
            <person name="Pitluck S."/>
            <person name="Liolios K."/>
            <person name="Pagani I."/>
            <person name="Ivanova N."/>
            <person name="Mavromatis K."/>
            <person name="Pati A."/>
            <person name="Tapia R."/>
            <person name="Han C."/>
            <person name="Goodwin L."/>
            <person name="Chen A."/>
            <person name="Palaniappan K."/>
            <person name="Land M."/>
            <person name="Hauser L."/>
            <person name="Chang Y.J."/>
            <person name="Jeffries C.D."/>
            <person name="Brambilla E.M."/>
            <person name="Rohde M."/>
            <person name="Goker M."/>
            <person name="Detter J.C."/>
            <person name="Woyke T."/>
            <person name="Bristow J."/>
            <person name="Markowitz V."/>
            <person name="Hugenholtz P."/>
            <person name="Kyrpides N.C."/>
            <person name="Klenk H.P."/>
            <person name="Eisen J.A."/>
        </authorList>
    </citation>
    <scope>NUCLEOTIDE SEQUENCE [LARGE SCALE GENOMIC DNA]</scope>
    <source>
        <strain evidence="1 2">DSM 18170</strain>
    </source>
</reference>
<dbReference type="RefSeq" id="WP_013619002.1">
    <property type="nucleotide sequence ID" value="NC_015164.1"/>
</dbReference>